<dbReference type="AlphaFoldDB" id="A0A813B7T4"/>
<feature type="domain" description="Protein kinase" evidence="1">
    <location>
        <begin position="98"/>
        <end position="392"/>
    </location>
</feature>
<dbReference type="SMART" id="SM00220">
    <property type="entry name" value="S_TKc"/>
    <property type="match status" value="1"/>
</dbReference>
<evidence type="ECO:0000313" key="2">
    <source>
        <dbReference type="EMBL" id="CAE7894058.1"/>
    </source>
</evidence>
<comment type="caution">
    <text evidence="2">The sequence shown here is derived from an EMBL/GenBank/DDBJ whole genome shotgun (WGS) entry which is preliminary data.</text>
</comment>
<dbReference type="EMBL" id="CAJNJA010068144">
    <property type="protein sequence ID" value="CAE7894058.1"/>
    <property type="molecule type" value="Genomic_DNA"/>
</dbReference>
<name>A0A813B7T4_9DINO</name>
<evidence type="ECO:0000259" key="1">
    <source>
        <dbReference type="PROSITE" id="PS50011"/>
    </source>
</evidence>
<reference evidence="2" key="1">
    <citation type="submission" date="2021-02" db="EMBL/GenBank/DDBJ databases">
        <authorList>
            <person name="Dougan E. K."/>
            <person name="Rhodes N."/>
            <person name="Thang M."/>
            <person name="Chan C."/>
        </authorList>
    </citation>
    <scope>NUCLEOTIDE SEQUENCE</scope>
</reference>
<dbReference type="Proteomes" id="UP000601435">
    <property type="component" value="Unassembled WGS sequence"/>
</dbReference>
<keyword evidence="3" id="KW-1185">Reference proteome</keyword>
<evidence type="ECO:0000313" key="3">
    <source>
        <dbReference type="Proteomes" id="UP000601435"/>
    </source>
</evidence>
<gene>
    <name evidence="2" type="primary">Mok</name>
    <name evidence="2" type="ORF">SNEC2469_LOCUS29854</name>
</gene>
<dbReference type="SUPFAM" id="SSF56112">
    <property type="entry name" value="Protein kinase-like (PK-like)"/>
    <property type="match status" value="1"/>
</dbReference>
<dbReference type="Pfam" id="PF00069">
    <property type="entry name" value="Pkinase"/>
    <property type="match status" value="1"/>
</dbReference>
<dbReference type="PROSITE" id="PS50011">
    <property type="entry name" value="PROTEIN_KINASE_DOM"/>
    <property type="match status" value="1"/>
</dbReference>
<dbReference type="GO" id="GO:0004672">
    <property type="term" value="F:protein kinase activity"/>
    <property type="evidence" value="ECO:0007669"/>
    <property type="project" value="InterPro"/>
</dbReference>
<organism evidence="2 3">
    <name type="scientific">Symbiodinium necroappetens</name>
    <dbReference type="NCBI Taxonomy" id="1628268"/>
    <lineage>
        <taxon>Eukaryota</taxon>
        <taxon>Sar</taxon>
        <taxon>Alveolata</taxon>
        <taxon>Dinophyceae</taxon>
        <taxon>Suessiales</taxon>
        <taxon>Symbiodiniaceae</taxon>
        <taxon>Symbiodinium</taxon>
    </lineage>
</organism>
<dbReference type="InterPro" id="IPR011009">
    <property type="entry name" value="Kinase-like_dom_sf"/>
</dbReference>
<proteinExistence type="predicted"/>
<dbReference type="Gene3D" id="1.10.510.10">
    <property type="entry name" value="Transferase(Phosphotransferase) domain 1"/>
    <property type="match status" value="1"/>
</dbReference>
<accession>A0A813B7T4</accession>
<dbReference type="GO" id="GO:0005524">
    <property type="term" value="F:ATP binding"/>
    <property type="evidence" value="ECO:0007669"/>
    <property type="project" value="InterPro"/>
</dbReference>
<protein>
    <submittedName>
        <fullName evidence="2">Mok protein</fullName>
    </submittedName>
</protein>
<sequence>MPPAEKRKNSATGSKINKRDLLAKVSKTILPKAHSPYNLFYQASLAQAKAAVEAESTLQGIQLHRAAVARVGKLWKELGPNGQQEWKDRSESEFEARYEVAQRLLSGDDSMDDRSRSLDSGVVRVGRWCCTDTVLWQGKRTTAYKARHELLESVSMAVIFQDAADYKVELDTLQRISDVGVADKSSLFMALAMGFLPNPESENPVHCLVYRYLPTVDECLKIKGNGVGVTRWSGAKLRVAGKQLAVAVEFLHSMVGVYHCDLRPKTVFWSESDWILKLGRFANCRLCQDRSVLEFAPYVAWYRAPELFQKLECLRVDELTESWAYAATMVEIASAKQLFTSLQDVVNIAPQSASKFAAIQCLEVGVQNVLLKFLCDRKKRLSIRSFLESEVLLSQLG</sequence>
<dbReference type="InterPro" id="IPR000719">
    <property type="entry name" value="Prot_kinase_dom"/>
</dbReference>